<evidence type="ECO:0000256" key="1">
    <source>
        <dbReference type="PROSITE-ProRule" id="PRU00169"/>
    </source>
</evidence>
<dbReference type="PANTHER" id="PTHR44520">
    <property type="entry name" value="RESPONSE REGULATOR RCP1-RELATED"/>
    <property type="match status" value="1"/>
</dbReference>
<dbReference type="AlphaFoldDB" id="A0A1W1UHL8"/>
<accession>A0A1W1UHL8</accession>
<gene>
    <name evidence="3" type="ORF">SAMN00790413_05461</name>
</gene>
<dbReference type="Gene3D" id="3.40.50.2300">
    <property type="match status" value="1"/>
</dbReference>
<dbReference type="CDD" id="cd17557">
    <property type="entry name" value="REC_Rcp-like"/>
    <property type="match status" value="1"/>
</dbReference>
<dbReference type="Proteomes" id="UP000192582">
    <property type="component" value="Unassembled WGS sequence"/>
</dbReference>
<evidence type="ECO:0000259" key="2">
    <source>
        <dbReference type="PROSITE" id="PS50110"/>
    </source>
</evidence>
<dbReference type="EMBL" id="FWWU01000004">
    <property type="protein sequence ID" value="SMB80254.1"/>
    <property type="molecule type" value="Genomic_DNA"/>
</dbReference>
<keyword evidence="1" id="KW-0597">Phosphoprotein</keyword>
<feature type="domain" description="Response regulatory" evidence="2">
    <location>
        <begin position="12"/>
        <end position="140"/>
    </location>
</feature>
<dbReference type="GO" id="GO:0000160">
    <property type="term" value="P:phosphorelay signal transduction system"/>
    <property type="evidence" value="ECO:0007669"/>
    <property type="project" value="InterPro"/>
</dbReference>
<dbReference type="SMART" id="SM00448">
    <property type="entry name" value="REC"/>
    <property type="match status" value="1"/>
</dbReference>
<dbReference type="PROSITE" id="PS50110">
    <property type="entry name" value="RESPONSE_REGULATORY"/>
    <property type="match status" value="1"/>
</dbReference>
<organism evidence="3 4">
    <name type="scientific">Deinococcus hopiensis KR-140</name>
    <dbReference type="NCBI Taxonomy" id="695939"/>
    <lineage>
        <taxon>Bacteria</taxon>
        <taxon>Thermotogati</taxon>
        <taxon>Deinococcota</taxon>
        <taxon>Deinococci</taxon>
        <taxon>Deinococcales</taxon>
        <taxon>Deinococcaceae</taxon>
        <taxon>Deinococcus</taxon>
    </lineage>
</organism>
<dbReference type="STRING" id="695939.SAMN00790413_05461"/>
<dbReference type="InterPro" id="IPR011006">
    <property type="entry name" value="CheY-like_superfamily"/>
</dbReference>
<keyword evidence="3" id="KW-0238">DNA-binding</keyword>
<feature type="modified residue" description="4-aspartylphosphate" evidence="1">
    <location>
        <position position="73"/>
    </location>
</feature>
<reference evidence="3 4" key="1">
    <citation type="submission" date="2017-04" db="EMBL/GenBank/DDBJ databases">
        <authorList>
            <person name="Afonso C.L."/>
            <person name="Miller P.J."/>
            <person name="Scott M.A."/>
            <person name="Spackman E."/>
            <person name="Goraichik I."/>
            <person name="Dimitrov K.M."/>
            <person name="Suarez D.L."/>
            <person name="Swayne D.E."/>
        </authorList>
    </citation>
    <scope>NUCLEOTIDE SEQUENCE [LARGE SCALE GENOMIC DNA]</scope>
    <source>
        <strain evidence="3 4">KR-140</strain>
    </source>
</reference>
<dbReference type="GO" id="GO:0003677">
    <property type="term" value="F:DNA binding"/>
    <property type="evidence" value="ECO:0007669"/>
    <property type="project" value="UniProtKB-KW"/>
</dbReference>
<name>A0A1W1UHL8_9DEIO</name>
<sequence length="161" mass="17760">MNASAAGPNPKRLLLVDDNPADLELARYAFEEAGVDASNIDMVRDGEEALQYLRRQGDYAGRITPHPTLVLLDVNMPRLNGVETLQRLKADPILQTLPVVMLTTSGHAEDMERSYRHGANGYVVKPVDLAAFLEVARTLRAFWMNINLAYTSPRSATPAGR</sequence>
<evidence type="ECO:0000313" key="4">
    <source>
        <dbReference type="Proteomes" id="UP000192582"/>
    </source>
</evidence>
<dbReference type="InterPro" id="IPR001789">
    <property type="entry name" value="Sig_transdc_resp-reg_receiver"/>
</dbReference>
<evidence type="ECO:0000313" key="3">
    <source>
        <dbReference type="EMBL" id="SMB80254.1"/>
    </source>
</evidence>
<protein>
    <submittedName>
        <fullName evidence="3">Response regulators consisting of a CheY-like receiver domain and a winged-helix DNA-binding domain</fullName>
    </submittedName>
</protein>
<dbReference type="InterPro" id="IPR052893">
    <property type="entry name" value="TCS_response_regulator"/>
</dbReference>
<keyword evidence="4" id="KW-1185">Reference proteome</keyword>
<dbReference type="OrthoDB" id="9785718at2"/>
<proteinExistence type="predicted"/>
<dbReference type="Pfam" id="PF00072">
    <property type="entry name" value="Response_reg"/>
    <property type="match status" value="1"/>
</dbReference>
<dbReference type="SUPFAM" id="SSF52172">
    <property type="entry name" value="CheY-like"/>
    <property type="match status" value="1"/>
</dbReference>
<dbReference type="RefSeq" id="WP_084045679.1">
    <property type="nucleotide sequence ID" value="NZ_FWWU01000004.1"/>
</dbReference>